<keyword evidence="2" id="KW-1185">Reference proteome</keyword>
<sequence>MNSPNPLVAHFFKAKYCRLSCKARRKTMYQLSMTMWLRTRPINDLYQGWFAMGCLTNVSIITTFCHTKAFLVCVHLYTLAR</sequence>
<organism evidence="1 2">
    <name type="scientific">Gossypium tomentosum</name>
    <name type="common">Hawaiian cotton</name>
    <name type="synonym">Gossypium sandvicense</name>
    <dbReference type="NCBI Taxonomy" id="34277"/>
    <lineage>
        <taxon>Eukaryota</taxon>
        <taxon>Viridiplantae</taxon>
        <taxon>Streptophyta</taxon>
        <taxon>Embryophyta</taxon>
        <taxon>Tracheophyta</taxon>
        <taxon>Spermatophyta</taxon>
        <taxon>Magnoliopsida</taxon>
        <taxon>eudicotyledons</taxon>
        <taxon>Gunneridae</taxon>
        <taxon>Pentapetalae</taxon>
        <taxon>rosids</taxon>
        <taxon>malvids</taxon>
        <taxon>Malvales</taxon>
        <taxon>Malvaceae</taxon>
        <taxon>Malvoideae</taxon>
        <taxon>Gossypium</taxon>
    </lineage>
</organism>
<evidence type="ECO:0000313" key="1">
    <source>
        <dbReference type="EMBL" id="TYH64547.1"/>
    </source>
</evidence>
<gene>
    <name evidence="1" type="ORF">ES332_D07G274300v1</name>
</gene>
<dbReference type="AlphaFoldDB" id="A0A5D2KBV6"/>
<dbReference type="Proteomes" id="UP000322667">
    <property type="component" value="Chromosome D07"/>
</dbReference>
<name>A0A5D2KBV6_GOSTO</name>
<protein>
    <submittedName>
        <fullName evidence="1">Uncharacterized protein</fullName>
    </submittedName>
</protein>
<accession>A0A5D2KBV6</accession>
<reference evidence="1 2" key="1">
    <citation type="submission" date="2019-07" db="EMBL/GenBank/DDBJ databases">
        <title>WGS assembly of Gossypium tomentosum.</title>
        <authorList>
            <person name="Chen Z.J."/>
            <person name="Sreedasyam A."/>
            <person name="Ando A."/>
            <person name="Song Q."/>
            <person name="De L."/>
            <person name="Hulse-Kemp A."/>
            <person name="Ding M."/>
            <person name="Ye W."/>
            <person name="Kirkbride R."/>
            <person name="Jenkins J."/>
            <person name="Plott C."/>
            <person name="Lovell J."/>
            <person name="Lin Y.-M."/>
            <person name="Vaughn R."/>
            <person name="Liu B."/>
            <person name="Li W."/>
            <person name="Simpson S."/>
            <person name="Scheffler B."/>
            <person name="Saski C."/>
            <person name="Grover C."/>
            <person name="Hu G."/>
            <person name="Conover J."/>
            <person name="Carlson J."/>
            <person name="Shu S."/>
            <person name="Boston L."/>
            <person name="Williams M."/>
            <person name="Peterson D."/>
            <person name="Mcgee K."/>
            <person name="Jones D."/>
            <person name="Wendel J."/>
            <person name="Stelly D."/>
            <person name="Grimwood J."/>
            <person name="Schmutz J."/>
        </authorList>
    </citation>
    <scope>NUCLEOTIDE SEQUENCE [LARGE SCALE GENOMIC DNA]</scope>
    <source>
        <strain evidence="1">7179.01</strain>
    </source>
</reference>
<proteinExistence type="predicted"/>
<evidence type="ECO:0000313" key="2">
    <source>
        <dbReference type="Proteomes" id="UP000322667"/>
    </source>
</evidence>
<dbReference type="EMBL" id="CM017629">
    <property type="protein sequence ID" value="TYH64547.1"/>
    <property type="molecule type" value="Genomic_DNA"/>
</dbReference>